<dbReference type="WormBase" id="SRAE_1000089800">
    <property type="protein sequence ID" value="SRP08968"/>
    <property type="gene ID" value="WBGene00257498"/>
</dbReference>
<dbReference type="eggNOG" id="KOG4126">
    <property type="taxonomic scope" value="Eukaryota"/>
</dbReference>
<dbReference type="Gene3D" id="3.40.50.10890">
    <property type="match status" value="1"/>
</dbReference>
<evidence type="ECO:0000313" key="8">
    <source>
        <dbReference type="EMBL" id="CEF62628.1"/>
    </source>
</evidence>
<dbReference type="RefSeq" id="XP_024501830.1">
    <property type="nucleotide sequence ID" value="XM_024647787.1"/>
</dbReference>
<dbReference type="EMBL" id="LN609528">
    <property type="protein sequence ID" value="CEF62628.1"/>
    <property type="molecule type" value="Genomic_DNA"/>
</dbReference>
<dbReference type="OrthoDB" id="10249535at2759"/>
<dbReference type="AlphaFoldDB" id="A0A090MV41"/>
<dbReference type="InterPro" id="IPR050698">
    <property type="entry name" value="MBL"/>
</dbReference>
<dbReference type="GO" id="GO:0004521">
    <property type="term" value="F:RNA endonuclease activity"/>
    <property type="evidence" value="ECO:0007669"/>
    <property type="project" value="TreeGrafter"/>
</dbReference>
<dbReference type="InterPro" id="IPR021718">
    <property type="entry name" value="CPSF73-100_C"/>
</dbReference>
<dbReference type="Proteomes" id="UP000035682">
    <property type="component" value="Unplaced"/>
</dbReference>
<dbReference type="Pfam" id="PF00753">
    <property type="entry name" value="Lactamase_B"/>
    <property type="match status" value="1"/>
</dbReference>
<accession>A0A090MV41</accession>
<evidence type="ECO:0000313" key="10">
    <source>
        <dbReference type="WBParaSite" id="SRAE_1000089800.1"/>
    </source>
</evidence>
<dbReference type="GeneID" id="36374993"/>
<evidence type="ECO:0000256" key="2">
    <source>
        <dbReference type="ARBA" id="ARBA00022664"/>
    </source>
</evidence>
<dbReference type="Gene3D" id="3.60.15.10">
    <property type="entry name" value="Ribonuclease Z/Hydroxyacylglutathione hydrolase-like"/>
    <property type="match status" value="1"/>
</dbReference>
<dbReference type="FunFam" id="3.40.50.10890:FF:000001">
    <property type="entry name" value="Cleavage and polyadenylation specificity factor subunit 3"/>
    <property type="match status" value="1"/>
</dbReference>
<dbReference type="GO" id="GO:0004534">
    <property type="term" value="F:5'-3' RNA exonuclease activity"/>
    <property type="evidence" value="ECO:0007669"/>
    <property type="project" value="TreeGrafter"/>
</dbReference>
<evidence type="ECO:0000256" key="1">
    <source>
        <dbReference type="ARBA" id="ARBA00004123"/>
    </source>
</evidence>
<gene>
    <name evidence="8 10 11" type="ORF">SRAE_1000089800</name>
</gene>
<sequence length="632" mass="71616">MENDIIFTPLGAGQEVGRSCHLLQIRNKNIMLDCGIHPGLSGVDSLPFIDSCDMDTIDMLLVTHFHLDHAGGVPFILTKTRFKGKCIMTQATKAIYKILMTDYLRLGSKDSNRIMFNEDDLEQSLKRIQTVDFHEVNEIDGVTITAYVAGHVLGACMFAIEIDGLKVLYTGDFSRVESRHLCSADIPPFKPDVLITEATFGCQNHESQEVREKRFITMVSSVMKRGGRCLIPAFAVGTAQELMLILDEMWEKNKRFQKIPIYYCSGLAKKCMAVYQTFLSSMNNRIQQSTTNNPFHFRHIQNLKSIDVINEKGSCVVLASPAMLQSGMSRELFERWCTDSKNCIVLAGYSVEGTLAKHLLTDPDEIVAMNGQRLPLKMQVVSCSFAAHVDYQAASDFYLKLKPEKLILVHGEANEMARKQTALINLFKKEGQETEVFSPKNLEQLNINIDKDRLLLLRGTISEKTLKTGDRLEGIMVKHSAYYRLISPDEILKYTGIKAHNHFQTIWHVMESGFENLKFNLCQLTTDVKIDQLIMNVGNSEAPAFKVTLYNDDMILYIYTRSKKVALCYQWGPLQDIYADCIAGAIIHANLNPLPIKTMLKLEEYNYVPSINQVLIDHEFKEHDSESQDMES</sequence>
<dbReference type="Pfam" id="PF11718">
    <property type="entry name" value="CPSF73-100_C"/>
    <property type="match status" value="1"/>
</dbReference>
<dbReference type="OMA" id="TRSVECE"/>
<dbReference type="SUPFAM" id="SSF56281">
    <property type="entry name" value="Metallo-hydrolase/oxidoreductase"/>
    <property type="match status" value="1"/>
</dbReference>
<dbReference type="eggNOG" id="KOG1137">
    <property type="taxonomic scope" value="Eukaryota"/>
</dbReference>
<keyword evidence="5" id="KW-0539">Nucleus</keyword>
<dbReference type="Pfam" id="PF07521">
    <property type="entry name" value="RMMBL"/>
    <property type="match status" value="1"/>
</dbReference>
<feature type="domain" description="Metallo-beta-lactamase" evidence="6">
    <location>
        <begin position="17"/>
        <end position="234"/>
    </location>
</feature>
<reference evidence="10" key="2">
    <citation type="submission" date="2020-12" db="UniProtKB">
        <authorList>
            <consortium name="WormBaseParasite"/>
        </authorList>
    </citation>
    <scope>IDENTIFICATION</scope>
</reference>
<dbReference type="InterPro" id="IPR001279">
    <property type="entry name" value="Metallo-B-lactamas"/>
</dbReference>
<dbReference type="STRING" id="34506.A0A090MV41"/>
<dbReference type="InterPro" id="IPR011108">
    <property type="entry name" value="RMMBL"/>
</dbReference>
<dbReference type="Pfam" id="PF10996">
    <property type="entry name" value="Beta-Casp"/>
    <property type="match status" value="1"/>
</dbReference>
<evidence type="ECO:0000256" key="3">
    <source>
        <dbReference type="ARBA" id="ARBA00022722"/>
    </source>
</evidence>
<dbReference type="GO" id="GO:0006398">
    <property type="term" value="P:mRNA 3'-end processing by stem-loop binding and cleavage"/>
    <property type="evidence" value="ECO:0007669"/>
    <property type="project" value="TreeGrafter"/>
</dbReference>
<keyword evidence="9" id="KW-1185">Reference proteome</keyword>
<dbReference type="InterPro" id="IPR036866">
    <property type="entry name" value="RibonucZ/Hydroxyglut_hydro"/>
</dbReference>
<feature type="domain" description="Beta-Casp" evidence="7">
    <location>
        <begin position="239"/>
        <end position="359"/>
    </location>
</feature>
<dbReference type="SMART" id="SM01027">
    <property type="entry name" value="Beta-Casp"/>
    <property type="match status" value="1"/>
</dbReference>
<organism evidence="8">
    <name type="scientific">Strongyloides ratti</name>
    <name type="common">Parasitic roundworm</name>
    <dbReference type="NCBI Taxonomy" id="34506"/>
    <lineage>
        <taxon>Eukaryota</taxon>
        <taxon>Metazoa</taxon>
        <taxon>Ecdysozoa</taxon>
        <taxon>Nematoda</taxon>
        <taxon>Chromadorea</taxon>
        <taxon>Rhabditida</taxon>
        <taxon>Tylenchina</taxon>
        <taxon>Panagrolaimomorpha</taxon>
        <taxon>Strongyloidoidea</taxon>
        <taxon>Strongyloididae</taxon>
        <taxon>Strongyloides</taxon>
    </lineage>
</organism>
<proteinExistence type="predicted"/>
<dbReference type="SMART" id="SM00849">
    <property type="entry name" value="Lactamase_B"/>
    <property type="match status" value="1"/>
</dbReference>
<dbReference type="GO" id="GO:0003723">
    <property type="term" value="F:RNA binding"/>
    <property type="evidence" value="ECO:0007669"/>
    <property type="project" value="TreeGrafter"/>
</dbReference>
<keyword evidence="4" id="KW-0378">Hydrolase</keyword>
<evidence type="ECO:0000256" key="4">
    <source>
        <dbReference type="ARBA" id="ARBA00022801"/>
    </source>
</evidence>
<evidence type="ECO:0000313" key="9">
    <source>
        <dbReference type="Proteomes" id="UP000035682"/>
    </source>
</evidence>
<keyword evidence="3" id="KW-0540">Nuclease</keyword>
<dbReference type="GO" id="GO:0005847">
    <property type="term" value="C:mRNA cleavage and polyadenylation specificity factor complex"/>
    <property type="evidence" value="ECO:0007669"/>
    <property type="project" value="TreeGrafter"/>
</dbReference>
<dbReference type="WBParaSite" id="SRAE_1000089800.1">
    <property type="protein sequence ID" value="SRAE_1000089800.1"/>
    <property type="gene ID" value="WBGene00257498"/>
</dbReference>
<dbReference type="CTD" id="36374993"/>
<dbReference type="CDD" id="cd16292">
    <property type="entry name" value="CPSF3-like_MBL-fold"/>
    <property type="match status" value="1"/>
</dbReference>
<dbReference type="InterPro" id="IPR022712">
    <property type="entry name" value="Beta_Casp"/>
</dbReference>
<evidence type="ECO:0000313" key="11">
    <source>
        <dbReference type="WormBase" id="SRAE_1000089800"/>
    </source>
</evidence>
<evidence type="ECO:0000259" key="7">
    <source>
        <dbReference type="SMART" id="SM01027"/>
    </source>
</evidence>
<evidence type="ECO:0000259" key="6">
    <source>
        <dbReference type="SMART" id="SM00849"/>
    </source>
</evidence>
<dbReference type="PANTHER" id="PTHR11203:SF11">
    <property type="entry name" value="CLEAVAGE AND POLYADENYLATION SPECIFICITY FACTOR SUBUNIT 3"/>
    <property type="match status" value="1"/>
</dbReference>
<name>A0A090MV41_STRRB</name>
<dbReference type="PANTHER" id="PTHR11203">
    <property type="entry name" value="CLEAVAGE AND POLYADENYLATION SPECIFICITY FACTOR FAMILY MEMBER"/>
    <property type="match status" value="1"/>
</dbReference>
<protein>
    <submittedName>
        <fullName evidence="8 10">Cleavage and polyadenylation specificity factor 73</fullName>
    </submittedName>
</protein>
<evidence type="ECO:0000256" key="5">
    <source>
        <dbReference type="ARBA" id="ARBA00023242"/>
    </source>
</evidence>
<keyword evidence="2" id="KW-0507">mRNA processing</keyword>
<comment type="subcellular location">
    <subcellularLocation>
        <location evidence="1">Nucleus</location>
    </subcellularLocation>
</comment>
<reference evidence="8 9" key="1">
    <citation type="submission" date="2014-09" db="EMBL/GenBank/DDBJ databases">
        <authorList>
            <person name="Martin A.A."/>
        </authorList>
    </citation>
    <scope>NUCLEOTIDE SEQUENCE</scope>
    <source>
        <strain evidence="9">ED321</strain>
        <strain evidence="8">ED321 Heterogonic</strain>
    </source>
</reference>